<keyword evidence="1" id="KW-0472">Membrane</keyword>
<dbReference type="EMBL" id="CP011071">
    <property type="protein sequence ID" value="AKA34556.1"/>
    <property type="molecule type" value="Genomic_DNA"/>
</dbReference>
<reference evidence="2 3" key="1">
    <citation type="submission" date="2015-03" db="EMBL/GenBank/DDBJ databases">
        <title>Complete genome sequence of Muricauda lutaonensis CC-HSB-11T, isolated from a coastal hot spring.</title>
        <authorList>
            <person name="Kim K.M."/>
        </authorList>
    </citation>
    <scope>NUCLEOTIDE SEQUENCE [LARGE SCALE GENOMIC DNA]</scope>
    <source>
        <strain evidence="2 3">CC-HSB-11</strain>
    </source>
</reference>
<keyword evidence="1" id="KW-0812">Transmembrane</keyword>
<gene>
    <name evidence="2" type="ORF">VC82_906</name>
</gene>
<evidence type="ECO:0000313" key="2">
    <source>
        <dbReference type="EMBL" id="AKA34556.1"/>
    </source>
</evidence>
<dbReference type="Proteomes" id="UP000032726">
    <property type="component" value="Chromosome"/>
</dbReference>
<proteinExistence type="predicted"/>
<dbReference type="OrthoDB" id="1451346at2"/>
<dbReference type="AlphaFoldDB" id="A0A0D5YRT4"/>
<evidence type="ECO:0000256" key="1">
    <source>
        <dbReference type="SAM" id="Phobius"/>
    </source>
</evidence>
<name>A0A0D5YRT4_9FLAO</name>
<dbReference type="PATRIC" id="fig|516051.4.peg.939"/>
<dbReference type="STRING" id="516051.VC82_906"/>
<accession>A0A0D5YRT4</accession>
<evidence type="ECO:0008006" key="4">
    <source>
        <dbReference type="Google" id="ProtNLM"/>
    </source>
</evidence>
<dbReference type="HOGENOM" id="CLU_130847_0_0_10"/>
<organism evidence="2 3">
    <name type="scientific">Flagellimonas lutaonensis</name>
    <dbReference type="NCBI Taxonomy" id="516051"/>
    <lineage>
        <taxon>Bacteria</taxon>
        <taxon>Pseudomonadati</taxon>
        <taxon>Bacteroidota</taxon>
        <taxon>Flavobacteriia</taxon>
        <taxon>Flavobacteriales</taxon>
        <taxon>Flavobacteriaceae</taxon>
        <taxon>Flagellimonas</taxon>
    </lineage>
</organism>
<feature type="transmembrane region" description="Helical" evidence="1">
    <location>
        <begin position="118"/>
        <end position="138"/>
    </location>
</feature>
<feature type="transmembrane region" description="Helical" evidence="1">
    <location>
        <begin position="85"/>
        <end position="106"/>
    </location>
</feature>
<protein>
    <recommendedName>
        <fullName evidence="4">GTP-binding protein</fullName>
    </recommendedName>
</protein>
<dbReference type="RefSeq" id="WP_045801312.1">
    <property type="nucleotide sequence ID" value="NZ_CP011071.1"/>
</dbReference>
<keyword evidence="3" id="KW-1185">Reference proteome</keyword>
<sequence length="170" mass="19733">MKALPNDIVLRPRFNVQTRQPKSTVQRIFDTAQKSPFLMKRLDDHIFIRFSKEHTTFWSPQLHLELTDFEEGKTKIHGVYGPNPVLWTFFMFLHFGVATCFVILGIWAYSKHSLGHDITLLIVGMVLLVVVWIALYLFGRLGKAKGKGQMEQLHQFFNECLRSVNKGQEL</sequence>
<evidence type="ECO:0000313" key="3">
    <source>
        <dbReference type="Proteomes" id="UP000032726"/>
    </source>
</evidence>
<dbReference type="KEGG" id="mlt:VC82_906"/>
<keyword evidence="1" id="KW-1133">Transmembrane helix</keyword>